<dbReference type="Pfam" id="PF00924">
    <property type="entry name" value="MS_channel_2nd"/>
    <property type="match status" value="1"/>
</dbReference>
<sequence>MSWQPQIGEKIERATERARDVAGNAGDRALADLQPLLSTRLVDAGGFSVTVGGLVGALLALLGALLVSNLLRAAINRYGERDATRNQAALYTLSRILHYVLLAVGVMLALDSLGLPLSKFGFFAGALGVGLGFGLQQIFSNFVSGLILLFDRSLKVGDFVQLDDNVRGVVKAINIRATRITTNDNIDILVPNSEFVSGRVTNWTYRSVNRRIRVPFGVAYGVDKELVKKAALEAAAQVPFTLSMEGEKAPQVWLVGFGENSVEFMLAVWLTEAAARRNVAVRAAYLWELDTVFKQHGIELPLPQRDLHIRGLFGLEGEAALLALRGQDPAAASTPSMEAEHATHTRLDEAERARLARNDAQVDAEREIRKDIEAQDADPPQRSRTDGND</sequence>
<protein>
    <submittedName>
        <fullName evidence="12">Mechanosensitive ion channel protein MscS</fullName>
    </submittedName>
</protein>
<dbReference type="SUPFAM" id="SSF82689">
    <property type="entry name" value="Mechanosensitive channel protein MscS (YggB), C-terminal domain"/>
    <property type="match status" value="1"/>
</dbReference>
<dbReference type="InterPro" id="IPR011014">
    <property type="entry name" value="MscS_channel_TM-2"/>
</dbReference>
<keyword evidence="5 8" id="KW-1133">Transmembrane helix</keyword>
<evidence type="ECO:0000256" key="2">
    <source>
        <dbReference type="ARBA" id="ARBA00008017"/>
    </source>
</evidence>
<dbReference type="Gene3D" id="3.30.70.100">
    <property type="match status" value="1"/>
</dbReference>
<evidence type="ECO:0000256" key="5">
    <source>
        <dbReference type="ARBA" id="ARBA00022989"/>
    </source>
</evidence>
<dbReference type="Gene3D" id="1.10.287.1260">
    <property type="match status" value="1"/>
</dbReference>
<dbReference type="GO" id="GO:0005886">
    <property type="term" value="C:plasma membrane"/>
    <property type="evidence" value="ECO:0007669"/>
    <property type="project" value="UniProtKB-SubCell"/>
</dbReference>
<keyword evidence="4 8" id="KW-0812">Transmembrane</keyword>
<feature type="domain" description="Mechanosensitive ion channel transmembrane helices 2/3" evidence="11">
    <location>
        <begin position="96"/>
        <end position="136"/>
    </location>
</feature>
<evidence type="ECO:0000256" key="6">
    <source>
        <dbReference type="ARBA" id="ARBA00023136"/>
    </source>
</evidence>
<evidence type="ECO:0000259" key="9">
    <source>
        <dbReference type="Pfam" id="PF00924"/>
    </source>
</evidence>
<reference evidence="13" key="1">
    <citation type="submission" date="2018-05" db="EMBL/GenBank/DDBJ databases">
        <title>Luteimonas pekinense sp. nov., isolated from human Meibomian gland secretions, Beijing, China.</title>
        <authorList>
            <person name="Wen T."/>
            <person name="Bai H."/>
            <person name="Lv H."/>
        </authorList>
    </citation>
    <scope>NUCLEOTIDE SEQUENCE [LARGE SCALE GENOMIC DNA]</scope>
    <source>
        <strain evidence="13">83-4</strain>
    </source>
</reference>
<dbReference type="EMBL" id="CP029556">
    <property type="protein sequence ID" value="AXA85213.1"/>
    <property type="molecule type" value="Genomic_DNA"/>
</dbReference>
<dbReference type="AlphaFoldDB" id="A0A344J853"/>
<dbReference type="InterPro" id="IPR049278">
    <property type="entry name" value="MS_channel_C"/>
</dbReference>
<keyword evidence="3" id="KW-1003">Cell membrane</keyword>
<keyword evidence="13" id="KW-1185">Reference proteome</keyword>
<dbReference type="Gene3D" id="2.30.30.60">
    <property type="match status" value="1"/>
</dbReference>
<evidence type="ECO:0000259" key="11">
    <source>
        <dbReference type="Pfam" id="PF21088"/>
    </source>
</evidence>
<evidence type="ECO:0000256" key="8">
    <source>
        <dbReference type="SAM" id="Phobius"/>
    </source>
</evidence>
<dbReference type="Proteomes" id="UP000251842">
    <property type="component" value="Chromosome"/>
</dbReference>
<dbReference type="KEGG" id="lue:DCD74_11470"/>
<dbReference type="PANTHER" id="PTHR30347:SF1">
    <property type="entry name" value="MECHANOSENSITIVE CHANNEL MSCK"/>
    <property type="match status" value="1"/>
</dbReference>
<comment type="subcellular location">
    <subcellularLocation>
        <location evidence="1">Cell membrane</location>
        <topology evidence="1">Multi-pass membrane protein</topology>
    </subcellularLocation>
</comment>
<feature type="transmembrane region" description="Helical" evidence="8">
    <location>
        <begin position="88"/>
        <end position="110"/>
    </location>
</feature>
<dbReference type="InterPro" id="IPR010920">
    <property type="entry name" value="LSM_dom_sf"/>
</dbReference>
<feature type="transmembrane region" description="Helical" evidence="8">
    <location>
        <begin position="44"/>
        <end position="67"/>
    </location>
</feature>
<organism evidence="12 13">
    <name type="scientific">Solilutibacter oculi</name>
    <dbReference type="NCBI Taxonomy" id="2698682"/>
    <lineage>
        <taxon>Bacteria</taxon>
        <taxon>Pseudomonadati</taxon>
        <taxon>Pseudomonadota</taxon>
        <taxon>Gammaproteobacteria</taxon>
        <taxon>Lysobacterales</taxon>
        <taxon>Lysobacteraceae</taxon>
        <taxon>Solilutibacter</taxon>
    </lineage>
</organism>
<evidence type="ECO:0000313" key="13">
    <source>
        <dbReference type="Proteomes" id="UP000251842"/>
    </source>
</evidence>
<dbReference type="InterPro" id="IPR049142">
    <property type="entry name" value="MS_channel_1st"/>
</dbReference>
<dbReference type="InterPro" id="IPR023408">
    <property type="entry name" value="MscS_beta-dom_sf"/>
</dbReference>
<dbReference type="InterPro" id="IPR052702">
    <property type="entry name" value="MscS-like_channel"/>
</dbReference>
<dbReference type="GO" id="GO:0008381">
    <property type="term" value="F:mechanosensitive monoatomic ion channel activity"/>
    <property type="evidence" value="ECO:0007669"/>
    <property type="project" value="UniProtKB-ARBA"/>
</dbReference>
<dbReference type="InterPro" id="IPR006685">
    <property type="entry name" value="MscS_channel_2nd"/>
</dbReference>
<feature type="domain" description="Mechanosensitive ion channel MscS C-terminal" evidence="10">
    <location>
        <begin position="212"/>
        <end position="300"/>
    </location>
</feature>
<feature type="compositionally biased region" description="Basic and acidic residues" evidence="7">
    <location>
        <begin position="363"/>
        <end position="389"/>
    </location>
</feature>
<feature type="region of interest" description="Disordered" evidence="7">
    <location>
        <begin position="355"/>
        <end position="389"/>
    </location>
</feature>
<gene>
    <name evidence="12" type="ORF">DCD74_11470</name>
</gene>
<evidence type="ECO:0000256" key="1">
    <source>
        <dbReference type="ARBA" id="ARBA00004651"/>
    </source>
</evidence>
<dbReference type="SUPFAM" id="SSF50182">
    <property type="entry name" value="Sm-like ribonucleoproteins"/>
    <property type="match status" value="1"/>
</dbReference>
<comment type="similarity">
    <text evidence="2">Belongs to the MscS (TC 1.A.23) family.</text>
</comment>
<dbReference type="PANTHER" id="PTHR30347">
    <property type="entry name" value="POTASSIUM CHANNEL RELATED"/>
    <property type="match status" value="1"/>
</dbReference>
<evidence type="ECO:0000256" key="7">
    <source>
        <dbReference type="SAM" id="MobiDB-lite"/>
    </source>
</evidence>
<accession>A0A344J853</accession>
<dbReference type="RefSeq" id="WP_112927424.1">
    <property type="nucleotide sequence ID" value="NZ_CP029556.1"/>
</dbReference>
<proteinExistence type="inferred from homology"/>
<name>A0A344J853_9GAMM</name>
<evidence type="ECO:0000256" key="4">
    <source>
        <dbReference type="ARBA" id="ARBA00022692"/>
    </source>
</evidence>
<feature type="transmembrane region" description="Helical" evidence="8">
    <location>
        <begin position="122"/>
        <end position="150"/>
    </location>
</feature>
<evidence type="ECO:0000259" key="10">
    <source>
        <dbReference type="Pfam" id="PF21082"/>
    </source>
</evidence>
<evidence type="ECO:0000313" key="12">
    <source>
        <dbReference type="EMBL" id="AXA85213.1"/>
    </source>
</evidence>
<dbReference type="Pfam" id="PF21088">
    <property type="entry name" value="MS_channel_1st"/>
    <property type="match status" value="1"/>
</dbReference>
<evidence type="ECO:0000256" key="3">
    <source>
        <dbReference type="ARBA" id="ARBA00022475"/>
    </source>
</evidence>
<keyword evidence="6 8" id="KW-0472">Membrane</keyword>
<dbReference type="Pfam" id="PF21082">
    <property type="entry name" value="MS_channel_3rd"/>
    <property type="match status" value="1"/>
</dbReference>
<dbReference type="InterPro" id="IPR011066">
    <property type="entry name" value="MscS_channel_C_sf"/>
</dbReference>
<feature type="domain" description="Mechanosensitive ion channel MscS" evidence="9">
    <location>
        <begin position="138"/>
        <end position="204"/>
    </location>
</feature>
<dbReference type="OrthoDB" id="9799209at2"/>
<dbReference type="SUPFAM" id="SSF82861">
    <property type="entry name" value="Mechanosensitive channel protein MscS (YggB), transmembrane region"/>
    <property type="match status" value="1"/>
</dbReference>